<keyword evidence="3" id="KW-1185">Reference proteome</keyword>
<dbReference type="EnsemblProtists" id="HpaT805929">
    <property type="protein sequence ID" value="HpaP805929"/>
    <property type="gene ID" value="HpaG805929"/>
</dbReference>
<dbReference type="VEuPathDB" id="FungiDB:HpaG805929"/>
<feature type="region of interest" description="Disordered" evidence="1">
    <location>
        <begin position="46"/>
        <end position="70"/>
    </location>
</feature>
<protein>
    <submittedName>
        <fullName evidence="2">Uncharacterized protein</fullName>
    </submittedName>
</protein>
<sequence>MAFEKRDGSVPDEGFTLSEINSQLIRVLSIARKVAMHINRWNTRLRRGQDSDVGDEQSSPRRYDCNNEAPSRSHFGRLAYRYVFGPICKSLNHIRISASVWVAGRSADMNPVDKVLPCGSAITR</sequence>
<evidence type="ECO:0000313" key="3">
    <source>
        <dbReference type="Proteomes" id="UP000011713"/>
    </source>
</evidence>
<reference evidence="2" key="2">
    <citation type="submission" date="2015-06" db="UniProtKB">
        <authorList>
            <consortium name="EnsemblProtists"/>
        </authorList>
    </citation>
    <scope>IDENTIFICATION</scope>
    <source>
        <strain evidence="2">Emoy2</strain>
    </source>
</reference>
<evidence type="ECO:0000313" key="2">
    <source>
        <dbReference type="EnsemblProtists" id="HpaP805929"/>
    </source>
</evidence>
<organism evidence="2 3">
    <name type="scientific">Hyaloperonospora arabidopsidis (strain Emoy2)</name>
    <name type="common">Downy mildew agent</name>
    <name type="synonym">Peronospora arabidopsidis</name>
    <dbReference type="NCBI Taxonomy" id="559515"/>
    <lineage>
        <taxon>Eukaryota</taxon>
        <taxon>Sar</taxon>
        <taxon>Stramenopiles</taxon>
        <taxon>Oomycota</taxon>
        <taxon>Peronosporomycetes</taxon>
        <taxon>Peronosporales</taxon>
        <taxon>Peronosporaceae</taxon>
        <taxon>Hyaloperonospora</taxon>
    </lineage>
</organism>
<dbReference type="AlphaFoldDB" id="M4BHQ3"/>
<dbReference type="Proteomes" id="UP000011713">
    <property type="component" value="Unassembled WGS sequence"/>
</dbReference>
<reference evidence="3" key="1">
    <citation type="journal article" date="2010" name="Science">
        <title>Signatures of adaptation to obligate biotrophy in the Hyaloperonospora arabidopsidis genome.</title>
        <authorList>
            <person name="Baxter L."/>
            <person name="Tripathy S."/>
            <person name="Ishaque N."/>
            <person name="Boot N."/>
            <person name="Cabral A."/>
            <person name="Kemen E."/>
            <person name="Thines M."/>
            <person name="Ah-Fong A."/>
            <person name="Anderson R."/>
            <person name="Badejoko W."/>
            <person name="Bittner-Eddy P."/>
            <person name="Boore J.L."/>
            <person name="Chibucos M.C."/>
            <person name="Coates M."/>
            <person name="Dehal P."/>
            <person name="Delehaunty K."/>
            <person name="Dong S."/>
            <person name="Downton P."/>
            <person name="Dumas B."/>
            <person name="Fabro G."/>
            <person name="Fronick C."/>
            <person name="Fuerstenberg S.I."/>
            <person name="Fulton L."/>
            <person name="Gaulin E."/>
            <person name="Govers F."/>
            <person name="Hughes L."/>
            <person name="Humphray S."/>
            <person name="Jiang R.H."/>
            <person name="Judelson H."/>
            <person name="Kamoun S."/>
            <person name="Kyung K."/>
            <person name="Meijer H."/>
            <person name="Minx P."/>
            <person name="Morris P."/>
            <person name="Nelson J."/>
            <person name="Phuntumart V."/>
            <person name="Qutob D."/>
            <person name="Rehmany A."/>
            <person name="Rougon-Cardoso A."/>
            <person name="Ryden P."/>
            <person name="Torto-Alalibo T."/>
            <person name="Studholme D."/>
            <person name="Wang Y."/>
            <person name="Win J."/>
            <person name="Wood J."/>
            <person name="Clifton S.W."/>
            <person name="Rogers J."/>
            <person name="Van den Ackerveken G."/>
            <person name="Jones J.D."/>
            <person name="McDowell J.M."/>
            <person name="Beynon J."/>
            <person name="Tyler B.M."/>
        </authorList>
    </citation>
    <scope>NUCLEOTIDE SEQUENCE [LARGE SCALE GENOMIC DNA]</scope>
    <source>
        <strain evidence="3">Emoy2</strain>
    </source>
</reference>
<accession>M4BHQ3</accession>
<dbReference type="EMBL" id="JH598269">
    <property type="status" value="NOT_ANNOTATED_CDS"/>
    <property type="molecule type" value="Genomic_DNA"/>
</dbReference>
<proteinExistence type="predicted"/>
<name>M4BHQ3_HYAAE</name>
<dbReference type="HOGENOM" id="CLU_2008317_0_0_1"/>
<dbReference type="InParanoid" id="M4BHQ3"/>
<evidence type="ECO:0000256" key="1">
    <source>
        <dbReference type="SAM" id="MobiDB-lite"/>
    </source>
</evidence>